<accession>A0ACB8S0H9</accession>
<evidence type="ECO:0000313" key="1">
    <source>
        <dbReference type="EMBL" id="KAI0049351.1"/>
    </source>
</evidence>
<organism evidence="1 2">
    <name type="scientific">Auriscalpium vulgare</name>
    <dbReference type="NCBI Taxonomy" id="40419"/>
    <lineage>
        <taxon>Eukaryota</taxon>
        <taxon>Fungi</taxon>
        <taxon>Dikarya</taxon>
        <taxon>Basidiomycota</taxon>
        <taxon>Agaricomycotina</taxon>
        <taxon>Agaricomycetes</taxon>
        <taxon>Russulales</taxon>
        <taxon>Auriscalpiaceae</taxon>
        <taxon>Auriscalpium</taxon>
    </lineage>
</organism>
<reference evidence="1" key="2">
    <citation type="journal article" date="2022" name="New Phytol.">
        <title>Evolutionary transition to the ectomycorrhizal habit in the genomes of a hyperdiverse lineage of mushroom-forming fungi.</title>
        <authorList>
            <person name="Looney B."/>
            <person name="Miyauchi S."/>
            <person name="Morin E."/>
            <person name="Drula E."/>
            <person name="Courty P.E."/>
            <person name="Kohler A."/>
            <person name="Kuo A."/>
            <person name="LaButti K."/>
            <person name="Pangilinan J."/>
            <person name="Lipzen A."/>
            <person name="Riley R."/>
            <person name="Andreopoulos W."/>
            <person name="He G."/>
            <person name="Johnson J."/>
            <person name="Nolan M."/>
            <person name="Tritt A."/>
            <person name="Barry K.W."/>
            <person name="Grigoriev I.V."/>
            <person name="Nagy L.G."/>
            <person name="Hibbett D."/>
            <person name="Henrissat B."/>
            <person name="Matheny P.B."/>
            <person name="Labbe J."/>
            <person name="Martin F.M."/>
        </authorList>
    </citation>
    <scope>NUCLEOTIDE SEQUENCE</scope>
    <source>
        <strain evidence="1">FP105234-sp</strain>
    </source>
</reference>
<protein>
    <submittedName>
        <fullName evidence="1">Uncharacterized protein</fullName>
    </submittedName>
</protein>
<keyword evidence="2" id="KW-1185">Reference proteome</keyword>
<evidence type="ECO:0000313" key="2">
    <source>
        <dbReference type="Proteomes" id="UP000814033"/>
    </source>
</evidence>
<name>A0ACB8S0H9_9AGAM</name>
<reference evidence="1" key="1">
    <citation type="submission" date="2021-02" db="EMBL/GenBank/DDBJ databases">
        <authorList>
            <consortium name="DOE Joint Genome Institute"/>
            <person name="Ahrendt S."/>
            <person name="Looney B.P."/>
            <person name="Miyauchi S."/>
            <person name="Morin E."/>
            <person name="Drula E."/>
            <person name="Courty P.E."/>
            <person name="Chicoki N."/>
            <person name="Fauchery L."/>
            <person name="Kohler A."/>
            <person name="Kuo A."/>
            <person name="Labutti K."/>
            <person name="Pangilinan J."/>
            <person name="Lipzen A."/>
            <person name="Riley R."/>
            <person name="Andreopoulos W."/>
            <person name="He G."/>
            <person name="Johnson J."/>
            <person name="Barry K.W."/>
            <person name="Grigoriev I.V."/>
            <person name="Nagy L."/>
            <person name="Hibbett D."/>
            <person name="Henrissat B."/>
            <person name="Matheny P.B."/>
            <person name="Labbe J."/>
            <person name="Martin F."/>
        </authorList>
    </citation>
    <scope>NUCLEOTIDE SEQUENCE</scope>
    <source>
        <strain evidence="1">FP105234-sp</strain>
    </source>
</reference>
<comment type="caution">
    <text evidence="1">The sequence shown here is derived from an EMBL/GenBank/DDBJ whole genome shotgun (WGS) entry which is preliminary data.</text>
</comment>
<dbReference type="Proteomes" id="UP000814033">
    <property type="component" value="Unassembled WGS sequence"/>
</dbReference>
<dbReference type="EMBL" id="MU275874">
    <property type="protein sequence ID" value="KAI0049351.1"/>
    <property type="molecule type" value="Genomic_DNA"/>
</dbReference>
<sequence length="240" mass="25837">MFHGPRPSPPLRCHRHCPLPPPGLARPTSRARTGHAGHASFIRASGAGPVQEAINVRAQPCCAACFGVHSDSDTTPAAMHVSRVFHGPHPFVDTHAAANSIPHVRLIARATRYSQQREAGCLLVTRPPACRSSFASAVQRGFAIKVAVCESHEGAALPCALWPRSHTAPLQLLERLQVEWLTPLAHRIAAEMLLALRPGLAASPFAKHKSLQADGATRTQGAPERIIVYRRVAKARPVPQ</sequence>
<proteinExistence type="predicted"/>
<gene>
    <name evidence="1" type="ORF">FA95DRAFT_893666</name>
</gene>